<evidence type="ECO:0000313" key="4">
    <source>
        <dbReference type="Proteomes" id="UP001589813"/>
    </source>
</evidence>
<organism evidence="3 4">
    <name type="scientific">Rheinheimera tilapiae</name>
    <dbReference type="NCBI Taxonomy" id="875043"/>
    <lineage>
        <taxon>Bacteria</taxon>
        <taxon>Pseudomonadati</taxon>
        <taxon>Pseudomonadota</taxon>
        <taxon>Gammaproteobacteria</taxon>
        <taxon>Chromatiales</taxon>
        <taxon>Chromatiaceae</taxon>
        <taxon>Rheinheimera</taxon>
    </lineage>
</organism>
<comment type="caution">
    <text evidence="3">The sequence shown here is derived from an EMBL/GenBank/DDBJ whole genome shotgun (WGS) entry which is preliminary data.</text>
</comment>
<protein>
    <submittedName>
        <fullName evidence="3">DUF2489 domain-containing protein</fullName>
    </submittedName>
</protein>
<dbReference type="RefSeq" id="WP_377246258.1">
    <property type="nucleotide sequence ID" value="NZ_JBHLXP010000004.1"/>
</dbReference>
<keyword evidence="1" id="KW-0175">Coiled coil</keyword>
<proteinExistence type="predicted"/>
<name>A0ABV6BI55_9GAMM</name>
<keyword evidence="4" id="KW-1185">Reference proteome</keyword>
<dbReference type="EMBL" id="JBHLXP010000004">
    <property type="protein sequence ID" value="MFC0049768.1"/>
    <property type="molecule type" value="Genomic_DNA"/>
</dbReference>
<sequence length="156" mass="18050">MTIWWGLLGLGVLIVSALAFYLGRLLSQLQKQKLQQQQAKAEQQRKQAEHQQYLLDSIVLIGQATLEDQCELSEAGLRIWVLLENLQPELAQACRYPGLFAMYDCVKAMPTHEARKELDKKELRHLDHLRQQTEIQLADSIKQDIRQLLEILKPVH</sequence>
<dbReference type="Pfam" id="PF10675">
    <property type="entry name" value="DUF2489"/>
    <property type="match status" value="1"/>
</dbReference>
<feature type="coiled-coil region" evidence="1">
    <location>
        <begin position="22"/>
        <end position="51"/>
    </location>
</feature>
<evidence type="ECO:0000256" key="1">
    <source>
        <dbReference type="SAM" id="Coils"/>
    </source>
</evidence>
<reference evidence="3 4" key="1">
    <citation type="submission" date="2024-09" db="EMBL/GenBank/DDBJ databases">
        <authorList>
            <person name="Sun Q."/>
            <person name="Mori K."/>
        </authorList>
    </citation>
    <scope>NUCLEOTIDE SEQUENCE [LARGE SCALE GENOMIC DNA]</scope>
    <source>
        <strain evidence="3 4">KCTC 23315</strain>
    </source>
</reference>
<dbReference type="Proteomes" id="UP001589813">
    <property type="component" value="Unassembled WGS sequence"/>
</dbReference>
<evidence type="ECO:0000313" key="3">
    <source>
        <dbReference type="EMBL" id="MFC0049768.1"/>
    </source>
</evidence>
<accession>A0ABV6BI55</accession>
<gene>
    <name evidence="3" type="ORF">ACFFJP_15825</name>
</gene>
<dbReference type="InterPro" id="IPR019617">
    <property type="entry name" value="DUF2489"/>
</dbReference>
<evidence type="ECO:0000259" key="2">
    <source>
        <dbReference type="Pfam" id="PF10675"/>
    </source>
</evidence>
<feature type="domain" description="DUF2489" evidence="2">
    <location>
        <begin position="16"/>
        <end position="148"/>
    </location>
</feature>